<comment type="caution">
    <text evidence="3">The sequence shown here is derived from an EMBL/GenBank/DDBJ whole genome shotgun (WGS) entry which is preliminary data.</text>
</comment>
<keyword evidence="4" id="KW-1185">Reference proteome</keyword>
<sequence length="372" mass="38876">MTRRSFLALLTVLPLMACLRSQDPGSRPYPHRALRVPGPAGPLAAELVLPEGPGPFPAILLLAGSGPQDRDEHVAGHRPFLVLSDALARAGIASLRYDKRGVGGSAGDFATATIMDFARDAGAAFDALAAQPEIDPTRIAILGHSEGGLTAPLAARGRKVAALVLLAGPAVPMEQVLRHQTRSIAALQGASAEQIAALDGALEASFAALRAAPDLAAAHPGLEAALAPLPPEVRQTYAATLATPWGFDAARHDPRTLIGAFQGPVLALYGGSDTQVDAAESAAALRNLFRERGVQVEVMAGLNHLFQPDPTGDPQNYARNPITLAPEVPARILAFLTCDARFQIVPSDLRLPRSQRCLGPHPSVSPSGWSSQ</sequence>
<feature type="chain" id="PRO_5016374253" description="Serine aminopeptidase S33 domain-containing protein" evidence="1">
    <location>
        <begin position="18"/>
        <end position="372"/>
    </location>
</feature>
<evidence type="ECO:0000256" key="1">
    <source>
        <dbReference type="SAM" id="SignalP"/>
    </source>
</evidence>
<dbReference type="PANTHER" id="PTHR43265">
    <property type="entry name" value="ESTERASE ESTD"/>
    <property type="match status" value="1"/>
</dbReference>
<dbReference type="EMBL" id="QJTK01000015">
    <property type="protein sequence ID" value="PYF07764.1"/>
    <property type="molecule type" value="Genomic_DNA"/>
</dbReference>
<dbReference type="InterPro" id="IPR022742">
    <property type="entry name" value="Hydrolase_4"/>
</dbReference>
<dbReference type="OrthoDB" id="9809549at2"/>
<feature type="signal peptide" evidence="1">
    <location>
        <begin position="1"/>
        <end position="17"/>
    </location>
</feature>
<dbReference type="PANTHER" id="PTHR43265:SF1">
    <property type="entry name" value="ESTERASE ESTD"/>
    <property type="match status" value="1"/>
</dbReference>
<organism evidence="3 4">
    <name type="scientific">Rhodobacter viridis</name>
    <dbReference type="NCBI Taxonomy" id="1054202"/>
    <lineage>
        <taxon>Bacteria</taxon>
        <taxon>Pseudomonadati</taxon>
        <taxon>Pseudomonadota</taxon>
        <taxon>Alphaproteobacteria</taxon>
        <taxon>Rhodobacterales</taxon>
        <taxon>Rhodobacter group</taxon>
        <taxon>Rhodobacter</taxon>
    </lineage>
</organism>
<dbReference type="Gene3D" id="3.40.50.1820">
    <property type="entry name" value="alpha/beta hydrolase"/>
    <property type="match status" value="1"/>
</dbReference>
<gene>
    <name evidence="3" type="ORF">C8J30_1158</name>
</gene>
<dbReference type="InterPro" id="IPR029058">
    <property type="entry name" value="AB_hydrolase_fold"/>
</dbReference>
<name>A0A318TSY3_9RHOB</name>
<dbReference type="InterPro" id="IPR053145">
    <property type="entry name" value="AB_hydrolase_Est10"/>
</dbReference>
<evidence type="ECO:0000313" key="4">
    <source>
        <dbReference type="Proteomes" id="UP000247727"/>
    </source>
</evidence>
<dbReference type="Proteomes" id="UP000247727">
    <property type="component" value="Unassembled WGS sequence"/>
</dbReference>
<dbReference type="SUPFAM" id="SSF53474">
    <property type="entry name" value="alpha/beta-Hydrolases"/>
    <property type="match status" value="1"/>
</dbReference>
<dbReference type="GO" id="GO:0052689">
    <property type="term" value="F:carboxylic ester hydrolase activity"/>
    <property type="evidence" value="ECO:0007669"/>
    <property type="project" value="TreeGrafter"/>
</dbReference>
<evidence type="ECO:0000313" key="3">
    <source>
        <dbReference type="EMBL" id="PYF07764.1"/>
    </source>
</evidence>
<accession>A0A318TSY3</accession>
<evidence type="ECO:0000259" key="2">
    <source>
        <dbReference type="Pfam" id="PF12146"/>
    </source>
</evidence>
<dbReference type="AlphaFoldDB" id="A0A318TSY3"/>
<dbReference type="RefSeq" id="WP_110806688.1">
    <property type="nucleotide sequence ID" value="NZ_QJTK01000015.1"/>
</dbReference>
<protein>
    <recommendedName>
        <fullName evidence="2">Serine aminopeptidase S33 domain-containing protein</fullName>
    </recommendedName>
</protein>
<feature type="domain" description="Serine aminopeptidase S33" evidence="2">
    <location>
        <begin position="83"/>
        <end position="306"/>
    </location>
</feature>
<dbReference type="Pfam" id="PF12146">
    <property type="entry name" value="Hydrolase_4"/>
    <property type="match status" value="1"/>
</dbReference>
<reference evidence="3 4" key="1">
    <citation type="submission" date="2018-06" db="EMBL/GenBank/DDBJ databases">
        <title>Genomic Encyclopedia of Type Strains, Phase III (KMG-III): the genomes of soil and plant-associated and newly described type strains.</title>
        <authorList>
            <person name="Whitman W."/>
        </authorList>
    </citation>
    <scope>NUCLEOTIDE SEQUENCE [LARGE SCALE GENOMIC DNA]</scope>
    <source>
        <strain evidence="3 4">JA737</strain>
    </source>
</reference>
<proteinExistence type="predicted"/>
<keyword evidence="1" id="KW-0732">Signal</keyword>